<evidence type="ECO:0000256" key="1">
    <source>
        <dbReference type="ARBA" id="ARBA00001962"/>
    </source>
</evidence>
<comment type="subunit">
    <text evidence="3">Homodimer.</text>
</comment>
<evidence type="ECO:0000256" key="5">
    <source>
        <dbReference type="ARBA" id="ARBA00023002"/>
    </source>
</evidence>
<evidence type="ECO:0000256" key="8">
    <source>
        <dbReference type="RuleBase" id="RU000414"/>
    </source>
</evidence>
<dbReference type="SUPFAM" id="SSF54719">
    <property type="entry name" value="Fe,Mn superoxide dismutase (SOD), C-terminal domain"/>
    <property type="match status" value="1"/>
</dbReference>
<dbReference type="PRINTS" id="PR01703">
    <property type="entry name" value="MNSODISMTASE"/>
</dbReference>
<dbReference type="FunCoup" id="Q4UIZ9">
    <property type="interactions" value="55"/>
</dbReference>
<evidence type="ECO:0000313" key="11">
    <source>
        <dbReference type="EMBL" id="CAI72940.1"/>
    </source>
</evidence>
<dbReference type="PANTHER" id="PTHR42769:SF3">
    <property type="entry name" value="SUPEROXIDE DISMUTASE [FE] 2, CHLOROPLASTIC"/>
    <property type="match status" value="1"/>
</dbReference>
<protein>
    <recommendedName>
        <fullName evidence="8">Superoxide dismutase</fullName>
        <ecNumber evidence="8">1.15.1.1</ecNumber>
    </recommendedName>
</protein>
<dbReference type="RefSeq" id="XP_953618.1">
    <property type="nucleotide sequence ID" value="XM_948525.1"/>
</dbReference>
<dbReference type="PIRSF" id="PIRSF000349">
    <property type="entry name" value="SODismutase"/>
    <property type="match status" value="1"/>
</dbReference>
<gene>
    <name evidence="11" type="ORF">TA16635</name>
</gene>
<dbReference type="PANTHER" id="PTHR42769">
    <property type="entry name" value="SUPEROXIDE DISMUTASE"/>
    <property type="match status" value="1"/>
</dbReference>
<accession>Q4UIZ9</accession>
<comment type="cofactor">
    <cofactor evidence="1">
        <name>Fe cation</name>
        <dbReference type="ChEBI" id="CHEBI:24875"/>
    </cofactor>
</comment>
<keyword evidence="5 8" id="KW-0560">Oxidoreductase</keyword>
<dbReference type="eggNOG" id="KOG0876">
    <property type="taxonomic scope" value="Eukaryota"/>
</dbReference>
<feature type="domain" description="Manganese/iron superoxide dismutase N-terminal" evidence="9">
    <location>
        <begin position="2"/>
        <end position="93"/>
    </location>
</feature>
<evidence type="ECO:0000313" key="12">
    <source>
        <dbReference type="Proteomes" id="UP000001950"/>
    </source>
</evidence>
<dbReference type="Gene3D" id="1.10.287.990">
    <property type="entry name" value="Fe,Mn superoxide dismutase (SOD) domain"/>
    <property type="match status" value="1"/>
</dbReference>
<evidence type="ECO:0000259" key="10">
    <source>
        <dbReference type="Pfam" id="PF02777"/>
    </source>
</evidence>
<dbReference type="EMBL" id="CR940347">
    <property type="protein sequence ID" value="CAI72940.1"/>
    <property type="molecule type" value="Genomic_DNA"/>
</dbReference>
<reference evidence="11 12" key="1">
    <citation type="journal article" date="2005" name="Science">
        <title>Genome of the host-cell transforming parasite Theileria annulata compared with T. parva.</title>
        <authorList>
            <person name="Pain A."/>
            <person name="Renauld H."/>
            <person name="Berriman M."/>
            <person name="Murphy L."/>
            <person name="Yeats C.A."/>
            <person name="Weir W."/>
            <person name="Kerhornou A."/>
            <person name="Aslett M."/>
            <person name="Bishop R."/>
            <person name="Bouchier C."/>
            <person name="Cochet M."/>
            <person name="Coulson R.M.R."/>
            <person name="Cronin A."/>
            <person name="de Villiers E.P."/>
            <person name="Fraser A."/>
            <person name="Fosker N."/>
            <person name="Gardner M."/>
            <person name="Goble A."/>
            <person name="Griffiths-Jones S."/>
            <person name="Harris D.E."/>
            <person name="Katzer F."/>
            <person name="Larke N."/>
            <person name="Lord A."/>
            <person name="Maser P."/>
            <person name="McKellar S."/>
            <person name="Mooney P."/>
            <person name="Morton F."/>
            <person name="Nene V."/>
            <person name="O'Neil S."/>
            <person name="Price C."/>
            <person name="Quail M.A."/>
            <person name="Rabbinowitsch E."/>
            <person name="Rawlings N.D."/>
            <person name="Rutter S."/>
            <person name="Saunders D."/>
            <person name="Seeger K."/>
            <person name="Shah T."/>
            <person name="Squares R."/>
            <person name="Squares S."/>
            <person name="Tivey A."/>
            <person name="Walker A.R."/>
            <person name="Woodward J."/>
            <person name="Dobbelaere D.A.E."/>
            <person name="Langsley G."/>
            <person name="Rajandream M.A."/>
            <person name="McKeever D."/>
            <person name="Shiels B."/>
            <person name="Tait A."/>
            <person name="Barrell B.G."/>
            <person name="Hall N."/>
        </authorList>
    </citation>
    <scope>NUCLEOTIDE SEQUENCE [LARGE SCALE GENOMIC DNA]</scope>
    <source>
        <strain evidence="12">Ankara</strain>
    </source>
</reference>
<dbReference type="InterPro" id="IPR036314">
    <property type="entry name" value="SOD_C_sf"/>
</dbReference>
<dbReference type="Pfam" id="PF00081">
    <property type="entry name" value="Sod_Fe_N"/>
    <property type="match status" value="1"/>
</dbReference>
<keyword evidence="12" id="KW-1185">Reference proteome</keyword>
<dbReference type="InterPro" id="IPR019832">
    <property type="entry name" value="Mn/Fe_SOD_C"/>
</dbReference>
<feature type="binding site" evidence="7">
    <location>
        <position position="85"/>
    </location>
    <ligand>
        <name>Mn(2+)</name>
        <dbReference type="ChEBI" id="CHEBI:29035"/>
    </ligand>
</feature>
<sequence>MSFKLPPLPYGLKDLVPHLSEETLTYHYTKHHAGYVNKLNGLVNGTALENKSLEDIVCNNYLYVLDLLKTESGAVFNNAAQVWNHTFYWHSMSPSGGGEPRGTVRKLLDEKFGSFDNFKKEFSSVLVGHFGSGWGWLVLKSDGTPEVVQTHDAGNPLRYIYGICCSDNTGTPLLACDVWEHAYYVDYRNDRASYVNGTPCFHSFPQRIL</sequence>
<evidence type="ECO:0000256" key="3">
    <source>
        <dbReference type="ARBA" id="ARBA00011738"/>
    </source>
</evidence>
<dbReference type="InterPro" id="IPR036324">
    <property type="entry name" value="Mn/Fe_SOD_N_sf"/>
</dbReference>
<proteinExistence type="inferred from homology"/>
<dbReference type="SUPFAM" id="SSF46609">
    <property type="entry name" value="Fe,Mn superoxide dismutase (SOD), N-terminal domain"/>
    <property type="match status" value="1"/>
</dbReference>
<dbReference type="FunFam" id="1.10.287.990:FF:000002">
    <property type="entry name" value="Superoxide dismutase"/>
    <property type="match status" value="1"/>
</dbReference>
<dbReference type="VEuPathDB" id="PiroplasmaDB:TA16635"/>
<feature type="binding site" evidence="7">
    <location>
        <position position="177"/>
    </location>
    <ligand>
        <name>Mn(2+)</name>
        <dbReference type="ChEBI" id="CHEBI:29035"/>
    </ligand>
</feature>
<keyword evidence="4 7" id="KW-0479">Metal-binding</keyword>
<feature type="binding site" evidence="7">
    <location>
        <position position="181"/>
    </location>
    <ligand>
        <name>Mn(2+)</name>
        <dbReference type="ChEBI" id="CHEBI:29035"/>
    </ligand>
</feature>
<dbReference type="OrthoDB" id="239262at2759"/>
<feature type="domain" description="Manganese/iron superoxide dismutase C-terminal" evidence="10">
    <location>
        <begin position="101"/>
        <end position="196"/>
    </location>
</feature>
<evidence type="ECO:0000256" key="2">
    <source>
        <dbReference type="ARBA" id="ARBA00008714"/>
    </source>
</evidence>
<keyword evidence="6" id="KW-0408">Iron</keyword>
<dbReference type="InterPro" id="IPR019833">
    <property type="entry name" value="Mn/Fe_SOD_BS"/>
</dbReference>
<evidence type="ECO:0000256" key="4">
    <source>
        <dbReference type="ARBA" id="ARBA00022723"/>
    </source>
</evidence>
<dbReference type="EC" id="1.15.1.1" evidence="8"/>
<name>Q4UIZ9_THEAN</name>
<dbReference type="InterPro" id="IPR019831">
    <property type="entry name" value="Mn/Fe_SOD_N"/>
</dbReference>
<evidence type="ECO:0000259" key="9">
    <source>
        <dbReference type="Pfam" id="PF00081"/>
    </source>
</evidence>
<evidence type="ECO:0000256" key="7">
    <source>
        <dbReference type="PIRSR" id="PIRSR000349-1"/>
    </source>
</evidence>
<dbReference type="AlphaFoldDB" id="Q4UIZ9"/>
<dbReference type="KEGG" id="tan:TA16635"/>
<feature type="binding site" evidence="7">
    <location>
        <position position="27"/>
    </location>
    <ligand>
        <name>Mn(2+)</name>
        <dbReference type="ChEBI" id="CHEBI:29035"/>
    </ligand>
</feature>
<dbReference type="InParanoid" id="Q4UIZ9"/>
<evidence type="ECO:0000256" key="6">
    <source>
        <dbReference type="ARBA" id="ARBA00023004"/>
    </source>
</evidence>
<dbReference type="OMA" id="DSLINWD"/>
<dbReference type="Proteomes" id="UP000001950">
    <property type="component" value="Chromosome 1"/>
</dbReference>
<dbReference type="STRING" id="5874.Q4UIZ9"/>
<dbReference type="GO" id="GO:0046872">
    <property type="term" value="F:metal ion binding"/>
    <property type="evidence" value="ECO:0007669"/>
    <property type="project" value="UniProtKB-KW"/>
</dbReference>
<comment type="similarity">
    <text evidence="2 8">Belongs to the iron/manganese superoxide dismutase family.</text>
</comment>
<dbReference type="PROSITE" id="PS00088">
    <property type="entry name" value="SOD_MN"/>
    <property type="match status" value="1"/>
</dbReference>
<comment type="function">
    <text evidence="8">Destroys radicals which are normally produced within the cells and which are toxic to biological systems.</text>
</comment>
<dbReference type="Pfam" id="PF02777">
    <property type="entry name" value="Sod_Fe_C"/>
    <property type="match status" value="1"/>
</dbReference>
<dbReference type="GO" id="GO:0004784">
    <property type="term" value="F:superoxide dismutase activity"/>
    <property type="evidence" value="ECO:0007669"/>
    <property type="project" value="UniProtKB-EC"/>
</dbReference>
<comment type="catalytic activity">
    <reaction evidence="8">
        <text>2 superoxide + 2 H(+) = H2O2 + O2</text>
        <dbReference type="Rhea" id="RHEA:20696"/>
        <dbReference type="ChEBI" id="CHEBI:15378"/>
        <dbReference type="ChEBI" id="CHEBI:15379"/>
        <dbReference type="ChEBI" id="CHEBI:16240"/>
        <dbReference type="ChEBI" id="CHEBI:18421"/>
        <dbReference type="EC" id="1.15.1.1"/>
    </reaction>
</comment>
<organism evidence="11 12">
    <name type="scientific">Theileria annulata</name>
    <dbReference type="NCBI Taxonomy" id="5874"/>
    <lineage>
        <taxon>Eukaryota</taxon>
        <taxon>Sar</taxon>
        <taxon>Alveolata</taxon>
        <taxon>Apicomplexa</taxon>
        <taxon>Aconoidasida</taxon>
        <taxon>Piroplasmida</taxon>
        <taxon>Theileriidae</taxon>
        <taxon>Theileria</taxon>
    </lineage>
</organism>
<dbReference type="GeneID" id="3864024"/>
<dbReference type="Gene3D" id="3.55.40.20">
    <property type="entry name" value="Iron/manganese superoxide dismutase, C-terminal domain"/>
    <property type="match status" value="1"/>
</dbReference>
<dbReference type="InterPro" id="IPR001189">
    <property type="entry name" value="Mn/Fe_SOD"/>
</dbReference>